<dbReference type="InterPro" id="IPR011145">
    <property type="entry name" value="Scavenger_mRNA_decap_enz_N"/>
</dbReference>
<dbReference type="RefSeq" id="XP_020067217.1">
    <property type="nucleotide sequence ID" value="XM_020207212.1"/>
</dbReference>
<evidence type="ECO:0000256" key="4">
    <source>
        <dbReference type="ARBA" id="ARBA00022553"/>
    </source>
</evidence>
<organism evidence="7 8">
    <name type="scientific">Suhomyces tanzawaensis NRRL Y-17324</name>
    <dbReference type="NCBI Taxonomy" id="984487"/>
    <lineage>
        <taxon>Eukaryota</taxon>
        <taxon>Fungi</taxon>
        <taxon>Dikarya</taxon>
        <taxon>Ascomycota</taxon>
        <taxon>Saccharomycotina</taxon>
        <taxon>Pichiomycetes</taxon>
        <taxon>Debaryomycetaceae</taxon>
        <taxon>Suhomyces</taxon>
    </lineage>
</organism>
<dbReference type="InterPro" id="IPR019808">
    <property type="entry name" value="Histidine_triad_CS"/>
</dbReference>
<dbReference type="GO" id="GO:0005634">
    <property type="term" value="C:nucleus"/>
    <property type="evidence" value="ECO:0007669"/>
    <property type="project" value="EnsemblFungi"/>
</dbReference>
<dbReference type="Pfam" id="PF11969">
    <property type="entry name" value="DcpS_C"/>
    <property type="match status" value="1"/>
</dbReference>
<dbReference type="Gene3D" id="3.30.200.40">
    <property type="entry name" value="Scavenger mRNA decapping enzyme, N-terminal domain"/>
    <property type="match status" value="1"/>
</dbReference>
<dbReference type="InterPro" id="IPR036265">
    <property type="entry name" value="HIT-like_sf"/>
</dbReference>
<dbReference type="Proteomes" id="UP000094285">
    <property type="component" value="Unassembled WGS sequence"/>
</dbReference>
<name>A0A1E4SRH0_9ASCO</name>
<dbReference type="AlphaFoldDB" id="A0A1E4SRH0"/>
<evidence type="ECO:0000256" key="1">
    <source>
        <dbReference type="ARBA" id="ARBA00004496"/>
    </source>
</evidence>
<evidence type="ECO:0000256" key="3">
    <source>
        <dbReference type="ARBA" id="ARBA00022490"/>
    </source>
</evidence>
<evidence type="ECO:0000256" key="6">
    <source>
        <dbReference type="PIRSR" id="PIRSR028973-2"/>
    </source>
</evidence>
<dbReference type="PANTHER" id="PTHR12978:SF0">
    <property type="entry name" value="M7GPPPX DIPHOSPHATASE"/>
    <property type="match status" value="1"/>
</dbReference>
<feature type="binding site" evidence="6">
    <location>
        <position position="169"/>
    </location>
    <ligand>
        <name>substrate</name>
    </ligand>
</feature>
<evidence type="ECO:0000313" key="7">
    <source>
        <dbReference type="EMBL" id="ODV82095.1"/>
    </source>
</evidence>
<dbReference type="OrthoDB" id="10264956at2759"/>
<feature type="binding site" evidence="6">
    <location>
        <position position="137"/>
    </location>
    <ligand>
        <name>substrate</name>
    </ligand>
</feature>
<dbReference type="SUPFAM" id="SSF102860">
    <property type="entry name" value="mRNA decapping enzyme DcpS N-terminal domain"/>
    <property type="match status" value="1"/>
</dbReference>
<evidence type="ECO:0000256" key="5">
    <source>
        <dbReference type="PIRSR" id="PIRSR028973-1"/>
    </source>
</evidence>
<dbReference type="PIRSF" id="PIRSF028973">
    <property type="entry name" value="Scavenger_mRNA_decap_enz"/>
    <property type="match status" value="1"/>
</dbReference>
<evidence type="ECO:0000313" key="8">
    <source>
        <dbReference type="Proteomes" id="UP000094285"/>
    </source>
</evidence>
<keyword evidence="8" id="KW-1185">Reference proteome</keyword>
<comment type="similarity">
    <text evidence="2">Belongs to the HIT family.</text>
</comment>
<dbReference type="InterPro" id="IPR008594">
    <property type="entry name" value="DcpS/DCS2"/>
</dbReference>
<dbReference type="GO" id="GO:0140932">
    <property type="term" value="F:5'-(N(7)-methyl 5'-triphosphoguanosine)-[mRNA] diphosphatase activity"/>
    <property type="evidence" value="ECO:0007669"/>
    <property type="project" value="EnsemblFungi"/>
</dbReference>
<feature type="binding site" evidence="6">
    <location>
        <begin position="230"/>
        <end position="241"/>
    </location>
    <ligand>
        <name>substrate</name>
    </ligand>
</feature>
<dbReference type="EMBL" id="KV453909">
    <property type="protein sequence ID" value="ODV82095.1"/>
    <property type="molecule type" value="Genomic_DNA"/>
</dbReference>
<dbReference type="GO" id="GO:0000340">
    <property type="term" value="F:RNA 7-methylguanosine cap binding"/>
    <property type="evidence" value="ECO:0007669"/>
    <property type="project" value="EnsemblFungi"/>
</dbReference>
<dbReference type="GeneID" id="30981349"/>
<keyword evidence="3" id="KW-0963">Cytoplasm</keyword>
<feature type="binding site" evidence="6">
    <location>
        <position position="167"/>
    </location>
    <ligand>
        <name>substrate</name>
    </ligand>
</feature>
<feature type="binding site" evidence="6">
    <location>
        <position position="147"/>
    </location>
    <ligand>
        <name>substrate</name>
    </ligand>
</feature>
<comment type="subcellular location">
    <subcellularLocation>
        <location evidence="1">Cytoplasm</location>
    </subcellularLocation>
</comment>
<dbReference type="Gene3D" id="3.30.428.10">
    <property type="entry name" value="HIT-like"/>
    <property type="match status" value="1"/>
</dbReference>
<dbReference type="SUPFAM" id="SSF54197">
    <property type="entry name" value="HIT-like"/>
    <property type="match status" value="1"/>
</dbReference>
<dbReference type="Pfam" id="PF05652">
    <property type="entry name" value="DcpS"/>
    <property type="match status" value="1"/>
</dbReference>
<keyword evidence="4" id="KW-0597">Phosphoprotein</keyword>
<accession>A0A1E4SRH0</accession>
<dbReference type="GO" id="GO:0000290">
    <property type="term" value="P:deadenylation-dependent decapping of nuclear-transcribed mRNA"/>
    <property type="evidence" value="ECO:0007669"/>
    <property type="project" value="EnsemblFungi"/>
</dbReference>
<dbReference type="STRING" id="984487.A0A1E4SRH0"/>
<sequence length="305" mass="35538">MSLSELIKSFQCQKILKSNPQTKSVVLLGQISKSNDAIITIEKSHFVTPDESYDVASSVEQTLEINHNDIYYWSNSILKQDLEENPGAKLNLIYPATETHIRKYGEQPHHYVVETPQMYKDYAVPYIESMKGDRIKWVYNILFEGKESETFVHHDKDLQTGFVLLPDMKWDTINLDTLYLCCIVNRTDISSVRDLNESHVQWLIDLQQRLRKLTFEKYSVEADQLRIFAHYHPSYYHFHLHIVNIKHPGLGNGIAVGKAILLDDIIENIQLAGDYYQKKNIGFLLGENHGLWQIEGYRKSHEERQ</sequence>
<evidence type="ECO:0000256" key="2">
    <source>
        <dbReference type="ARBA" id="ARBA00010208"/>
    </source>
</evidence>
<feature type="active site" description="Nucleophile" evidence="5">
    <location>
        <position position="239"/>
    </location>
</feature>
<gene>
    <name evidence="7" type="ORF">CANTADRAFT_24761</name>
</gene>
<dbReference type="PANTHER" id="PTHR12978">
    <property type="entry name" value="HISTIDINE TRIAD HIT PROTEIN MEMBER"/>
    <property type="match status" value="1"/>
</dbReference>
<reference evidence="8" key="1">
    <citation type="submission" date="2016-05" db="EMBL/GenBank/DDBJ databases">
        <title>Comparative genomics of biotechnologically important yeasts.</title>
        <authorList>
            <consortium name="DOE Joint Genome Institute"/>
            <person name="Riley R."/>
            <person name="Haridas S."/>
            <person name="Wolfe K.H."/>
            <person name="Lopes M.R."/>
            <person name="Hittinger C.T."/>
            <person name="Goker M."/>
            <person name="Salamov A."/>
            <person name="Wisecaver J."/>
            <person name="Long T.M."/>
            <person name="Aerts A.L."/>
            <person name="Barry K."/>
            <person name="Choi C."/>
            <person name="Clum A."/>
            <person name="Coughlan A.Y."/>
            <person name="Deshpande S."/>
            <person name="Douglass A.P."/>
            <person name="Hanson S.J."/>
            <person name="Klenk H.-P."/>
            <person name="Labutti K."/>
            <person name="Lapidus A."/>
            <person name="Lindquist E."/>
            <person name="Lipzen A."/>
            <person name="Meier-Kolthoff J.P."/>
            <person name="Ohm R.A."/>
            <person name="Otillar R.P."/>
            <person name="Pangilinan J."/>
            <person name="Peng Y."/>
            <person name="Rokas A."/>
            <person name="Rosa C.A."/>
            <person name="Scheuner C."/>
            <person name="Sibirny A.A."/>
            <person name="Slot J.C."/>
            <person name="Stielow J.B."/>
            <person name="Sun H."/>
            <person name="Kurtzman C.P."/>
            <person name="Blackwell M."/>
            <person name="Grigoriev I.V."/>
            <person name="Jeffries T.W."/>
        </authorList>
    </citation>
    <scope>NUCLEOTIDE SEQUENCE [LARGE SCALE GENOMIC DNA]</scope>
    <source>
        <strain evidence="8">NRRL Y-17324</strain>
    </source>
</reference>
<dbReference type="PROSITE" id="PS00892">
    <property type="entry name" value="HIT_1"/>
    <property type="match status" value="1"/>
</dbReference>
<proteinExistence type="inferred from homology"/>
<protein>
    <submittedName>
        <fullName evidence="7">Trehalase-associated protein</fullName>
    </submittedName>
</protein>
<dbReference type="GO" id="GO:0000932">
    <property type="term" value="C:P-body"/>
    <property type="evidence" value="ECO:0007669"/>
    <property type="project" value="TreeGrafter"/>
</dbReference>